<dbReference type="InterPro" id="IPR004360">
    <property type="entry name" value="Glyas_Fos-R_dOase_dom"/>
</dbReference>
<dbReference type="InterPro" id="IPR005956">
    <property type="entry name" value="4OHPhenylPyrv_dOase"/>
</dbReference>
<dbReference type="PROSITE" id="PS51819">
    <property type="entry name" value="VOC"/>
    <property type="match status" value="2"/>
</dbReference>
<dbReference type="GO" id="GO:0006572">
    <property type="term" value="P:L-tyrosine catabolic process"/>
    <property type="evidence" value="ECO:0007669"/>
    <property type="project" value="TreeGrafter"/>
</dbReference>
<dbReference type="InterPro" id="IPR037523">
    <property type="entry name" value="VOC_core"/>
</dbReference>
<keyword evidence="9" id="KW-1185">Reference proteome</keyword>
<dbReference type="Pfam" id="PF00903">
    <property type="entry name" value="Glyoxalase"/>
    <property type="match status" value="1"/>
</dbReference>
<dbReference type="GO" id="GO:0003868">
    <property type="term" value="F:4-hydroxyphenylpyruvate dioxygenase activity"/>
    <property type="evidence" value="ECO:0007669"/>
    <property type="project" value="InterPro"/>
</dbReference>
<feature type="domain" description="VOC" evidence="7">
    <location>
        <begin position="2"/>
        <end position="130"/>
    </location>
</feature>
<dbReference type="InterPro" id="IPR041736">
    <property type="entry name" value="4OHPhenylPyrv_dOase_N"/>
</dbReference>
<comment type="cofactor">
    <cofactor evidence="1">
        <name>Fe cation</name>
        <dbReference type="ChEBI" id="CHEBI:24875"/>
    </cofactor>
</comment>
<evidence type="ECO:0000259" key="7">
    <source>
        <dbReference type="PROSITE" id="PS51819"/>
    </source>
</evidence>
<dbReference type="PANTHER" id="PTHR11959:SF1">
    <property type="entry name" value="4-HYDROXYPHENYLPYRUVATE DIOXYGENASE"/>
    <property type="match status" value="1"/>
</dbReference>
<evidence type="ECO:0000256" key="5">
    <source>
        <dbReference type="ARBA" id="ARBA00023004"/>
    </source>
</evidence>
<gene>
    <name evidence="8" type="ORF">EHYA_04607</name>
</gene>
<dbReference type="CDD" id="cd08342">
    <property type="entry name" value="HPPD_N_like"/>
    <property type="match status" value="1"/>
</dbReference>
<dbReference type="Proteomes" id="UP000286931">
    <property type="component" value="Unassembled WGS sequence"/>
</dbReference>
<dbReference type="Gene3D" id="3.10.180.10">
    <property type="entry name" value="2,3-Dihydroxybiphenyl 1,2-Dioxygenase, domain 1"/>
    <property type="match status" value="2"/>
</dbReference>
<feature type="compositionally biased region" description="Basic and acidic residues" evidence="6">
    <location>
        <begin position="328"/>
        <end position="345"/>
    </location>
</feature>
<evidence type="ECO:0000256" key="6">
    <source>
        <dbReference type="SAM" id="MobiDB-lite"/>
    </source>
</evidence>
<evidence type="ECO:0000256" key="3">
    <source>
        <dbReference type="ARBA" id="ARBA00022723"/>
    </source>
</evidence>
<keyword evidence="5" id="KW-0408">Iron</keyword>
<evidence type="ECO:0000313" key="9">
    <source>
        <dbReference type="Proteomes" id="UP000286931"/>
    </source>
</evidence>
<keyword evidence="8" id="KW-0223">Dioxygenase</keyword>
<evidence type="ECO:0000256" key="1">
    <source>
        <dbReference type="ARBA" id="ARBA00001962"/>
    </source>
</evidence>
<dbReference type="GO" id="GO:0046872">
    <property type="term" value="F:metal ion binding"/>
    <property type="evidence" value="ECO:0007669"/>
    <property type="project" value="UniProtKB-KW"/>
</dbReference>
<keyword evidence="4" id="KW-0677">Repeat</keyword>
<dbReference type="EMBL" id="BIFH01000022">
    <property type="protein sequence ID" value="GCD96920.1"/>
    <property type="molecule type" value="Genomic_DNA"/>
</dbReference>
<reference evidence="8 9" key="1">
    <citation type="submission" date="2018-12" db="EMBL/GenBank/DDBJ databases">
        <title>Draft genome sequence of Embleya hyalina NBRC 13850T.</title>
        <authorList>
            <person name="Komaki H."/>
            <person name="Hosoyama A."/>
            <person name="Kimura A."/>
            <person name="Ichikawa N."/>
            <person name="Tamura T."/>
        </authorList>
    </citation>
    <scope>NUCLEOTIDE SEQUENCE [LARGE SCALE GENOMIC DNA]</scope>
    <source>
        <strain evidence="8 9">NBRC 13850</strain>
    </source>
</reference>
<keyword evidence="8" id="KW-0670">Pyruvate</keyword>
<feature type="domain" description="VOC" evidence="7">
    <location>
        <begin position="160"/>
        <end position="311"/>
    </location>
</feature>
<dbReference type="RefSeq" id="WP_126638946.1">
    <property type="nucleotide sequence ID" value="NZ_BIFH01000022.1"/>
</dbReference>
<keyword evidence="8" id="KW-0560">Oxidoreductase</keyword>
<evidence type="ECO:0000256" key="4">
    <source>
        <dbReference type="ARBA" id="ARBA00022737"/>
    </source>
</evidence>
<dbReference type="SUPFAM" id="SSF54593">
    <property type="entry name" value="Glyoxalase/Bleomycin resistance protein/Dihydroxybiphenyl dioxygenase"/>
    <property type="match status" value="1"/>
</dbReference>
<name>A0A401YQP6_9ACTN</name>
<feature type="region of interest" description="Disordered" evidence="6">
    <location>
        <begin position="328"/>
        <end position="365"/>
    </location>
</feature>
<proteinExistence type="inferred from homology"/>
<protein>
    <submittedName>
        <fullName evidence="8">4-hydroxyphenylpyruvate dioxygenase</fullName>
    </submittedName>
</protein>
<evidence type="ECO:0000313" key="8">
    <source>
        <dbReference type="EMBL" id="GCD96920.1"/>
    </source>
</evidence>
<organism evidence="8 9">
    <name type="scientific">Embleya hyalina</name>
    <dbReference type="NCBI Taxonomy" id="516124"/>
    <lineage>
        <taxon>Bacteria</taxon>
        <taxon>Bacillati</taxon>
        <taxon>Actinomycetota</taxon>
        <taxon>Actinomycetes</taxon>
        <taxon>Kitasatosporales</taxon>
        <taxon>Streptomycetaceae</taxon>
        <taxon>Embleya</taxon>
    </lineage>
</organism>
<dbReference type="OrthoDB" id="9780241at2"/>
<comment type="caution">
    <text evidence="8">The sequence shown here is derived from an EMBL/GenBank/DDBJ whole genome shotgun (WGS) entry which is preliminary data.</text>
</comment>
<dbReference type="AlphaFoldDB" id="A0A401YQP6"/>
<feature type="compositionally biased region" description="Basic and acidic residues" evidence="6">
    <location>
        <begin position="355"/>
        <end position="365"/>
    </location>
</feature>
<keyword evidence="3" id="KW-0479">Metal-binding</keyword>
<dbReference type="PANTHER" id="PTHR11959">
    <property type="entry name" value="4-HYDROXYPHENYLPYRUVATE DIOXYGENASE"/>
    <property type="match status" value="1"/>
</dbReference>
<evidence type="ECO:0000256" key="2">
    <source>
        <dbReference type="ARBA" id="ARBA00005877"/>
    </source>
</evidence>
<dbReference type="InterPro" id="IPR029068">
    <property type="entry name" value="Glyas_Bleomycin-R_OHBP_Dase"/>
</dbReference>
<sequence>MAVDHVRIWTDDPTGRAREMVHRYGFAVAGGCNDGENPGTLSVAVRQGDVVLLFTRPGPDQVEAIAGLERHGECVGDIALRVSDVDHAFRRTLDAGGVALLRPQPTADGWGGRIAAIAGFGDVRHTLIQVPEKYDEGAYVPGIGPISAFVGARPRHGVRAIDHFAVCLPSGQLACTVDYYRRVLGCVATSAARVAVGGRATRSQAVRSRSQALTITFVEPEPSHAPGRIDGFPRDHDGPGVRHIALACDDIVAAVSGLVDDGVRFPTTPAARREPARTRPFPMRHSREALAELGVLVDHDHDGPLLRIVAESTHPRGTFSWEIIERPGTRTFGRDDGTALRESARPTRGTGPPAWRERPPNRRRA</sequence>
<comment type="similarity">
    <text evidence="2">Belongs to the 4HPPD family.</text>
</comment>
<accession>A0A401YQP6</accession>